<dbReference type="EMBL" id="AE001825">
    <property type="protein sequence ID" value="AAF12453.1"/>
    <property type="molecule type" value="Genomic_DNA"/>
</dbReference>
<dbReference type="InterPro" id="IPR011141">
    <property type="entry name" value="Polyketide_synthase_type-III"/>
</dbReference>
<dbReference type="SUPFAM" id="SSF53901">
    <property type="entry name" value="Thiolase-like"/>
    <property type="match status" value="2"/>
</dbReference>
<feature type="compositionally biased region" description="Polar residues" evidence="4">
    <location>
        <begin position="22"/>
        <end position="37"/>
    </location>
</feature>
<dbReference type="EnsemblBacteria" id="AAF12453">
    <property type="protein sequence ID" value="AAF12453"/>
    <property type="gene ID" value="DR_A0326"/>
</dbReference>
<dbReference type="Pfam" id="PF02797">
    <property type="entry name" value="Chal_sti_synt_C"/>
    <property type="match status" value="1"/>
</dbReference>
<feature type="region of interest" description="Disordered" evidence="4">
    <location>
        <begin position="1"/>
        <end position="42"/>
    </location>
</feature>
<dbReference type="HOGENOM" id="CLU_034992_0_2_0"/>
<evidence type="ECO:0000256" key="3">
    <source>
        <dbReference type="PIRSR" id="PIRSR000451-1"/>
    </source>
</evidence>
<dbReference type="InterPro" id="IPR016039">
    <property type="entry name" value="Thiolase-like"/>
</dbReference>
<dbReference type="PIR" id="C75587">
    <property type="entry name" value="C75587"/>
</dbReference>
<dbReference type="PANTHER" id="PTHR11877:SF46">
    <property type="entry name" value="TYPE III POLYKETIDE SYNTHASE A"/>
    <property type="match status" value="1"/>
</dbReference>
<evidence type="ECO:0000313" key="8">
    <source>
        <dbReference type="Proteomes" id="UP000002524"/>
    </source>
</evidence>
<dbReference type="PIRSF" id="PIRSF000451">
    <property type="entry name" value="PKS_III"/>
    <property type="match status" value="1"/>
</dbReference>
<dbReference type="PATRIC" id="fig|243230.17.peg.3217"/>
<dbReference type="PaxDb" id="243230-DR_A0326"/>
<organism evidence="7 8">
    <name type="scientific">Deinococcus radiodurans (strain ATCC 13939 / DSM 20539 / JCM 16871 / CCUG 27074 / LMG 4051 / NBRC 15346 / NCIMB 9279 / VKM B-1422 / R1)</name>
    <dbReference type="NCBI Taxonomy" id="243230"/>
    <lineage>
        <taxon>Bacteria</taxon>
        <taxon>Thermotogati</taxon>
        <taxon>Deinococcota</taxon>
        <taxon>Deinococci</taxon>
        <taxon>Deinococcales</taxon>
        <taxon>Deinococcaceae</taxon>
        <taxon>Deinococcus</taxon>
    </lineage>
</organism>
<sequence>MATGRTGPALPPGRAHPAGSCHAQSPRSPHPSQQTGQSHRDKNSRLKNVSLFAPGGRHPASRTLPLTAYLISAATAVPGTAYPQTLIRDLLRAQPQMDRLAQRLIPSAFNASGIDTRYSVIPDYLGAGGPFFDAVSGQMLSPGTGLRNEVYTREVTPLFIDAGRRALEGSGLAPEDITHVVTVSCTGFFAPGPDYLVVRALGLPATTQRFHVGFMGCYAAFPALRMARAFCDADPQANVLVICAELCTLHVKVSPDPDDIVSSAVFADGAAAVVVSAQPPVTGRTALRFDAFETALTPPDQGEKDMAWTIGDQGYQMVLSSYVPRLIETHLHGAVGPLLHTLPGELAQAGEHIEHWAVHPGGRSILDKVEGSLGLSETQMHASREELRRYGNMSSATVLFILRDLLEEVRDGERVCAMAFGPGLTVESGLMTAVGASE</sequence>
<dbReference type="OrthoDB" id="9786288at2"/>
<dbReference type="KEGG" id="dra:DR_A0326"/>
<dbReference type="InterPro" id="IPR001099">
    <property type="entry name" value="Chalcone/stilbene_synt_N"/>
</dbReference>
<evidence type="ECO:0000256" key="2">
    <source>
        <dbReference type="ARBA" id="ARBA00022679"/>
    </source>
</evidence>
<evidence type="ECO:0000259" key="5">
    <source>
        <dbReference type="Pfam" id="PF00195"/>
    </source>
</evidence>
<dbReference type="InParanoid" id="Q9RYI6"/>
<feature type="domain" description="Chalcone/stilbene synthase N-terminal" evidence="5">
    <location>
        <begin position="71"/>
        <end position="279"/>
    </location>
</feature>
<dbReference type="STRING" id="243230.DR_A0326"/>
<dbReference type="Proteomes" id="UP000002524">
    <property type="component" value="Chromosome 2"/>
</dbReference>
<comment type="similarity">
    <text evidence="1">Belongs to the thiolase-like superfamily. Chalcone/stilbene synthases family.</text>
</comment>
<dbReference type="eggNOG" id="COG3424">
    <property type="taxonomic scope" value="Bacteria"/>
</dbReference>
<evidence type="ECO:0000256" key="1">
    <source>
        <dbReference type="ARBA" id="ARBA00005531"/>
    </source>
</evidence>
<accession>Q9RYI6</accession>
<evidence type="ECO:0000313" key="7">
    <source>
        <dbReference type="EMBL" id="AAF12453.1"/>
    </source>
</evidence>
<proteinExistence type="inferred from homology"/>
<keyword evidence="8" id="KW-1185">Reference proteome</keyword>
<dbReference type="Pfam" id="PF00195">
    <property type="entry name" value="Chal_sti_synt_N"/>
    <property type="match status" value="1"/>
</dbReference>
<keyword evidence="2" id="KW-0808">Transferase</keyword>
<dbReference type="AlphaFoldDB" id="Q9RYI6"/>
<gene>
    <name evidence="7" type="ordered locus">DR_A0326</name>
</gene>
<dbReference type="Gene3D" id="3.40.47.10">
    <property type="match status" value="2"/>
</dbReference>
<feature type="active site" description="Acyl-thioester intermediate" evidence="3">
    <location>
        <position position="217"/>
    </location>
</feature>
<dbReference type="InterPro" id="IPR012328">
    <property type="entry name" value="Chalcone/stilbene_synt_C"/>
</dbReference>
<evidence type="ECO:0000259" key="6">
    <source>
        <dbReference type="Pfam" id="PF02797"/>
    </source>
</evidence>
<evidence type="ECO:0000256" key="4">
    <source>
        <dbReference type="SAM" id="MobiDB-lite"/>
    </source>
</evidence>
<reference evidence="7 8" key="1">
    <citation type="journal article" date="1999" name="Science">
        <title>Genome sequence of the radioresistant bacterium Deinococcus radiodurans R1.</title>
        <authorList>
            <person name="White O."/>
            <person name="Eisen J.A."/>
            <person name="Heidelberg J.F."/>
            <person name="Hickey E.K."/>
            <person name="Peterson J.D."/>
            <person name="Dodson R.J."/>
            <person name="Haft D.H."/>
            <person name="Gwinn M.L."/>
            <person name="Nelson W.C."/>
            <person name="Richardson D.L."/>
            <person name="Moffat K.S."/>
            <person name="Qin H."/>
            <person name="Jiang L."/>
            <person name="Pamphile W."/>
            <person name="Crosby M."/>
            <person name="Shen M."/>
            <person name="Vamathevan J.J."/>
            <person name="Lam P."/>
            <person name="McDonald L."/>
            <person name="Utterback T."/>
            <person name="Zalewski C."/>
            <person name="Makarova K.S."/>
            <person name="Aravind L."/>
            <person name="Daly M.J."/>
            <person name="Minton K.W."/>
            <person name="Fleischmann R.D."/>
            <person name="Ketchum K.A."/>
            <person name="Nelson K.E."/>
            <person name="Salzberg S."/>
            <person name="Smith H.O."/>
            <person name="Venter J.C."/>
            <person name="Fraser C.M."/>
        </authorList>
    </citation>
    <scope>NUCLEOTIDE SEQUENCE [LARGE SCALE GENOMIC DNA]</scope>
    <source>
        <strain evidence="8">ATCC 13939 / DSM 20539 / JCM 16871 / LMG 4051 / NBRC 15346 / NCIMB 9279 / R1 / VKM B-1422</strain>
    </source>
</reference>
<protein>
    <submittedName>
        <fullName evidence="7">Chalcone synthase, putative</fullName>
    </submittedName>
</protein>
<feature type="domain" description="Chalcone/stilbene synthase C-terminal" evidence="6">
    <location>
        <begin position="302"/>
        <end position="434"/>
    </location>
</feature>
<dbReference type="GO" id="GO:0016747">
    <property type="term" value="F:acyltransferase activity, transferring groups other than amino-acyl groups"/>
    <property type="evidence" value="ECO:0007669"/>
    <property type="project" value="InterPro"/>
</dbReference>
<dbReference type="PANTHER" id="PTHR11877">
    <property type="entry name" value="HYDROXYMETHYLGLUTARYL-COA SYNTHASE"/>
    <property type="match status" value="1"/>
</dbReference>
<dbReference type="CDD" id="cd00831">
    <property type="entry name" value="CHS_like"/>
    <property type="match status" value="1"/>
</dbReference>
<name>Q9RYI6_DEIRA</name>